<protein>
    <recommendedName>
        <fullName evidence="2">26S proteasome complex subunit SEM1</fullName>
    </recommendedName>
</protein>
<dbReference type="Proteomes" id="UP000660729">
    <property type="component" value="Unassembled WGS sequence"/>
</dbReference>
<name>A0A8H6RNE5_9PEZI</name>
<evidence type="ECO:0000313" key="4">
    <source>
        <dbReference type="EMBL" id="KAF7194003.1"/>
    </source>
</evidence>
<accession>A0A8H6RNE5</accession>
<feature type="compositionally biased region" description="Acidic residues" evidence="3">
    <location>
        <begin position="88"/>
        <end position="97"/>
    </location>
</feature>
<dbReference type="InterPro" id="IPR007834">
    <property type="entry name" value="DSS1_SEM1"/>
</dbReference>
<dbReference type="GO" id="GO:0008541">
    <property type="term" value="C:proteasome regulatory particle, lid subcomplex"/>
    <property type="evidence" value="ECO:0007669"/>
    <property type="project" value="UniProtKB-UniRule"/>
</dbReference>
<dbReference type="EMBL" id="JABCIY010000067">
    <property type="protein sequence ID" value="KAF7194003.1"/>
    <property type="molecule type" value="Genomic_DNA"/>
</dbReference>
<evidence type="ECO:0000256" key="1">
    <source>
        <dbReference type="ARBA" id="ARBA00034491"/>
    </source>
</evidence>
<comment type="similarity">
    <text evidence="1 2">Belongs to the DSS1/SEM1 family.</text>
</comment>
<evidence type="ECO:0000256" key="3">
    <source>
        <dbReference type="SAM" id="MobiDB-lite"/>
    </source>
</evidence>
<dbReference type="Pfam" id="PF05160">
    <property type="entry name" value="DSS1_SEM1"/>
    <property type="match status" value="1"/>
</dbReference>
<comment type="caution">
    <text evidence="4">The sequence shown here is derived from an EMBL/GenBank/DDBJ whole genome shotgun (WGS) entry which is preliminary data.</text>
</comment>
<dbReference type="SMART" id="SM01385">
    <property type="entry name" value="DSS1_SEM1"/>
    <property type="match status" value="1"/>
</dbReference>
<feature type="compositionally biased region" description="Acidic residues" evidence="3">
    <location>
        <begin position="56"/>
        <end position="67"/>
    </location>
</feature>
<comment type="function">
    <text evidence="2">Component of the 26S proteasome, a multiprotein complex involved in the ATP-dependent degradation of ubiquitinated proteins.</text>
</comment>
<dbReference type="GO" id="GO:0000724">
    <property type="term" value="P:double-strand break repair via homologous recombination"/>
    <property type="evidence" value="ECO:0007669"/>
    <property type="project" value="TreeGrafter"/>
</dbReference>
<dbReference type="GO" id="GO:0005634">
    <property type="term" value="C:nucleus"/>
    <property type="evidence" value="ECO:0007669"/>
    <property type="project" value="UniProtKB-SubCell"/>
</dbReference>
<organism evidence="4 5">
    <name type="scientific">Pseudocercospora fuligena</name>
    <dbReference type="NCBI Taxonomy" id="685502"/>
    <lineage>
        <taxon>Eukaryota</taxon>
        <taxon>Fungi</taxon>
        <taxon>Dikarya</taxon>
        <taxon>Ascomycota</taxon>
        <taxon>Pezizomycotina</taxon>
        <taxon>Dothideomycetes</taxon>
        <taxon>Dothideomycetidae</taxon>
        <taxon>Mycosphaerellales</taxon>
        <taxon>Mycosphaerellaceae</taxon>
        <taxon>Pseudocercospora</taxon>
    </lineage>
</organism>
<dbReference type="OrthoDB" id="5586203at2759"/>
<dbReference type="GO" id="GO:0043248">
    <property type="term" value="P:proteasome assembly"/>
    <property type="evidence" value="ECO:0007669"/>
    <property type="project" value="UniProtKB-UniRule"/>
</dbReference>
<comment type="subcellular location">
    <subcellularLocation>
        <location evidence="2">Nucleus</location>
    </subcellularLocation>
</comment>
<dbReference type="PANTHER" id="PTHR16771:SF0">
    <property type="entry name" value="26S PROTEASOME COMPLEX SUBUNIT SEM1"/>
    <property type="match status" value="1"/>
</dbReference>
<gene>
    <name evidence="4" type="ORF">HII31_04685</name>
</gene>
<sequence>MRDTTLTTTDHFQRKLEIMSDGSNPGATAKAAGGFTNENAKDQEKPLQPQKPAAQLEEDDEFEDFPVEDWAKEEEVGQQAGNTHLWEESWDDDDTTDEFSTQLKEELKKMSNK</sequence>
<dbReference type="AlphaFoldDB" id="A0A8H6RNE5"/>
<keyword evidence="5" id="KW-1185">Reference proteome</keyword>
<dbReference type="CDD" id="cd13768">
    <property type="entry name" value="DSS1_Sem1"/>
    <property type="match status" value="1"/>
</dbReference>
<proteinExistence type="inferred from homology"/>
<feature type="region of interest" description="Disordered" evidence="3">
    <location>
        <begin position="1"/>
        <end position="113"/>
    </location>
</feature>
<feature type="compositionally biased region" description="Basic and acidic residues" evidence="3">
    <location>
        <begin position="103"/>
        <end position="113"/>
    </location>
</feature>
<keyword evidence="2 4" id="KW-0647">Proteasome</keyword>
<keyword evidence="2" id="KW-0539">Nucleus</keyword>
<evidence type="ECO:0000313" key="5">
    <source>
        <dbReference type="Proteomes" id="UP000660729"/>
    </source>
</evidence>
<reference evidence="4" key="1">
    <citation type="submission" date="2020-04" db="EMBL/GenBank/DDBJ databases">
        <title>Draft genome resource of the tomato pathogen Pseudocercospora fuligena.</title>
        <authorList>
            <person name="Zaccaron A."/>
        </authorList>
    </citation>
    <scope>NUCLEOTIDE SEQUENCE</scope>
    <source>
        <strain evidence="4">PF001</strain>
    </source>
</reference>
<feature type="compositionally biased region" description="Polar residues" evidence="3">
    <location>
        <begin position="1"/>
        <end position="10"/>
    </location>
</feature>
<evidence type="ECO:0000256" key="2">
    <source>
        <dbReference type="RuleBase" id="RU369057"/>
    </source>
</evidence>
<dbReference type="GO" id="GO:0006406">
    <property type="term" value="P:mRNA export from nucleus"/>
    <property type="evidence" value="ECO:0007669"/>
    <property type="project" value="UniProtKB-UniRule"/>
</dbReference>
<dbReference type="PANTHER" id="PTHR16771">
    <property type="entry name" value="26 PROTEASOME COMPLEX SUBUNIT DSS1"/>
    <property type="match status" value="1"/>
</dbReference>